<gene>
    <name evidence="1" type="ORF">LARSCL_LOCUS7750</name>
</gene>
<dbReference type="EMBL" id="CAXIEN010000080">
    <property type="protein sequence ID" value="CAL1274866.1"/>
    <property type="molecule type" value="Genomic_DNA"/>
</dbReference>
<reference evidence="1 2" key="1">
    <citation type="submission" date="2024-04" db="EMBL/GenBank/DDBJ databases">
        <authorList>
            <person name="Rising A."/>
            <person name="Reimegard J."/>
            <person name="Sonavane S."/>
            <person name="Akerstrom W."/>
            <person name="Nylinder S."/>
            <person name="Hedman E."/>
            <person name="Kallberg Y."/>
        </authorList>
    </citation>
    <scope>NUCLEOTIDE SEQUENCE [LARGE SCALE GENOMIC DNA]</scope>
</reference>
<dbReference type="AlphaFoldDB" id="A0AAV1ZSR2"/>
<dbReference type="Proteomes" id="UP001497382">
    <property type="component" value="Unassembled WGS sequence"/>
</dbReference>
<sequence>MSFNREVFPGFQTVKKEICLDFQVMVKTALSLDHNQSKFILQKLVFLRQKPMTRKLNRKPRLLKNAKCNKPFKMQKK</sequence>
<evidence type="ECO:0000313" key="2">
    <source>
        <dbReference type="Proteomes" id="UP001497382"/>
    </source>
</evidence>
<accession>A0AAV1ZSR2</accession>
<comment type="caution">
    <text evidence="1">The sequence shown here is derived from an EMBL/GenBank/DDBJ whole genome shotgun (WGS) entry which is preliminary data.</text>
</comment>
<organism evidence="1 2">
    <name type="scientific">Larinioides sclopetarius</name>
    <dbReference type="NCBI Taxonomy" id="280406"/>
    <lineage>
        <taxon>Eukaryota</taxon>
        <taxon>Metazoa</taxon>
        <taxon>Ecdysozoa</taxon>
        <taxon>Arthropoda</taxon>
        <taxon>Chelicerata</taxon>
        <taxon>Arachnida</taxon>
        <taxon>Araneae</taxon>
        <taxon>Araneomorphae</taxon>
        <taxon>Entelegynae</taxon>
        <taxon>Araneoidea</taxon>
        <taxon>Araneidae</taxon>
        <taxon>Larinioides</taxon>
    </lineage>
</organism>
<proteinExistence type="predicted"/>
<feature type="non-terminal residue" evidence="1">
    <location>
        <position position="77"/>
    </location>
</feature>
<protein>
    <submittedName>
        <fullName evidence="1">Uncharacterized protein</fullName>
    </submittedName>
</protein>
<evidence type="ECO:0000313" key="1">
    <source>
        <dbReference type="EMBL" id="CAL1274866.1"/>
    </source>
</evidence>
<keyword evidence="2" id="KW-1185">Reference proteome</keyword>
<name>A0AAV1ZSR2_9ARAC</name>